<keyword evidence="2" id="KW-1185">Reference proteome</keyword>
<evidence type="ECO:0000313" key="2">
    <source>
        <dbReference type="Proteomes" id="UP000494365"/>
    </source>
</evidence>
<organism evidence="1 2">
    <name type="scientific">Paraburkholderia ultramafica</name>
    <dbReference type="NCBI Taxonomy" id="1544867"/>
    <lineage>
        <taxon>Bacteria</taxon>
        <taxon>Pseudomonadati</taxon>
        <taxon>Pseudomonadota</taxon>
        <taxon>Betaproteobacteria</taxon>
        <taxon>Burkholderiales</taxon>
        <taxon>Burkholderiaceae</taxon>
        <taxon>Paraburkholderia</taxon>
    </lineage>
</organism>
<sequence>MFEQASKGNPTKVNRFSRSVSSKLRPLALAQSVAEQTQIYSRAQKTELVLEPAQVLRTISLELAGRLARA</sequence>
<reference evidence="1 2" key="1">
    <citation type="submission" date="2020-04" db="EMBL/GenBank/DDBJ databases">
        <authorList>
            <person name="De Canck E."/>
        </authorList>
    </citation>
    <scope>NUCLEOTIDE SEQUENCE [LARGE SCALE GENOMIC DNA]</scope>
    <source>
        <strain evidence="1 2">LMG 28614</strain>
    </source>
</reference>
<dbReference type="Proteomes" id="UP000494365">
    <property type="component" value="Unassembled WGS sequence"/>
</dbReference>
<name>A0A6S7BLC0_9BURK</name>
<dbReference type="EMBL" id="CADIKK010000034">
    <property type="protein sequence ID" value="CAB3803009.1"/>
    <property type="molecule type" value="Genomic_DNA"/>
</dbReference>
<protein>
    <submittedName>
        <fullName evidence="1">Uncharacterized protein</fullName>
    </submittedName>
</protein>
<dbReference type="AlphaFoldDB" id="A0A6S7BLC0"/>
<gene>
    <name evidence="1" type="ORF">LMG28614_05720</name>
</gene>
<accession>A0A6S7BLC0</accession>
<evidence type="ECO:0000313" key="1">
    <source>
        <dbReference type="EMBL" id="CAB3803009.1"/>
    </source>
</evidence>
<proteinExistence type="predicted"/>